<organism evidence="1 2">
    <name type="scientific">Microbacterium phage FuzzBuster</name>
    <dbReference type="NCBI Taxonomy" id="2590935"/>
    <lineage>
        <taxon>Viruses</taxon>
        <taxon>Duplodnaviria</taxon>
        <taxon>Heunggongvirae</taxon>
        <taxon>Uroviricota</taxon>
        <taxon>Caudoviricetes</taxon>
        <taxon>Hodgkinviridae</taxon>
        <taxon>Fuzzbustervirus</taxon>
        <taxon>Fuzzbustervirus fuzzbuster</taxon>
    </lineage>
</organism>
<gene>
    <name evidence="1" type="primary">52</name>
    <name evidence="1" type="ORF">SEA_FUZZBUSTER_52</name>
</gene>
<accession>A0A516KV28</accession>
<proteinExistence type="predicted"/>
<reference evidence="1 2" key="1">
    <citation type="submission" date="2019-06" db="EMBL/GenBank/DDBJ databases">
        <authorList>
            <person name="Austin C.R."/>
            <person name="Baumgardner C.A."/>
            <person name="Baysinger H.J."/>
            <person name="David A.M."/>
            <person name="Folse N.B."/>
            <person name="Gammon C.A."/>
            <person name="Garcia V.M."/>
            <person name="Gobble C.S."/>
            <person name="Herold B.N."/>
            <person name="Huamancondor M.S."/>
            <person name="Matheson G.R."/>
            <person name="Mondragon I."/>
            <person name="Nemes S.A."/>
            <person name="Neri L.M."/>
            <person name="Renaud V.D."/>
            <person name="Rigsbee E.A."/>
            <person name="Rockette B.M."/>
            <person name="Santiago M.R."/>
            <person name="Savage M.D."/>
            <person name="Simpson J.M."/>
            <person name="Slentz J.N."/>
            <person name="Spencer B.G."/>
            <person name="White D.J."/>
            <person name="Yarboro C.B."/>
            <person name="Anderson E.L."/>
            <person name="Wallen J.R."/>
            <person name="Gainey M.D."/>
            <person name="Garlena R.A."/>
            <person name="Russell D.A."/>
            <person name="Pope W.H."/>
            <person name="Jacobs-Sera D."/>
            <person name="Hatfull G.F."/>
        </authorList>
    </citation>
    <scope>NUCLEOTIDE SEQUENCE [LARGE SCALE GENOMIC DNA]</scope>
</reference>
<evidence type="ECO:0000313" key="1">
    <source>
        <dbReference type="EMBL" id="QDP45536.1"/>
    </source>
</evidence>
<keyword evidence="2" id="KW-1185">Reference proteome</keyword>
<evidence type="ECO:0000313" key="2">
    <source>
        <dbReference type="Proteomes" id="UP000315280"/>
    </source>
</evidence>
<dbReference type="EMBL" id="MN062720">
    <property type="protein sequence ID" value="QDP45536.1"/>
    <property type="molecule type" value="Genomic_DNA"/>
</dbReference>
<dbReference type="Proteomes" id="UP000315280">
    <property type="component" value="Segment"/>
</dbReference>
<sequence>MARRREMYQTKTVRTERAAEKLIRDGWEVVSSTSSGTWVTGRRSAIILRRLNPKYKGTIADVESMTEDENGVAIKGRFRQPRGGQR</sequence>
<name>A0A516KV28_9CAUD</name>
<protein>
    <submittedName>
        <fullName evidence="1">Uncharacterized protein</fullName>
    </submittedName>
</protein>